<organism evidence="1 2">
    <name type="scientific">Paenibacillus dendritiformis C454</name>
    <dbReference type="NCBI Taxonomy" id="1131935"/>
    <lineage>
        <taxon>Bacteria</taxon>
        <taxon>Bacillati</taxon>
        <taxon>Bacillota</taxon>
        <taxon>Bacilli</taxon>
        <taxon>Bacillales</taxon>
        <taxon>Paenibacillaceae</taxon>
        <taxon>Paenibacillus</taxon>
    </lineage>
</organism>
<dbReference type="RefSeq" id="WP_006675474.1">
    <property type="nucleotide sequence ID" value="NZ_AHKH01000008.1"/>
</dbReference>
<sequence length="127" mass="14067">MENAAHMISLTVAFILFVAALSFSHDAVTARNLLLDEADSVLDERDPNIAPRLQIPPTYTVTGAAVLQSIYHIGAMDAVIQVGLTEYGRDVDRDRLDASGIRLNGLYRMKQVWRPDGSLERVIFDPL</sequence>
<dbReference type="STRING" id="1131935.PDENDC454_04801"/>
<name>H3SBS4_9BACL</name>
<accession>H3SBS4</accession>
<reference evidence="1 2" key="1">
    <citation type="journal article" date="2012" name="J. Bacteriol.">
        <title>Genome Sequence of the Pattern-Forming Social Bacterium Paenibacillus dendritiformis C454 Chiral Morphotype.</title>
        <authorList>
            <person name="Sirota-Madi A."/>
            <person name="Olender T."/>
            <person name="Helman Y."/>
            <person name="Brainis I."/>
            <person name="Finkelshtein A."/>
            <person name="Roth D."/>
            <person name="Hagai E."/>
            <person name="Leshkowitz D."/>
            <person name="Brodsky L."/>
            <person name="Galatenko V."/>
            <person name="Nikolaev V."/>
            <person name="Gutnick D.L."/>
            <person name="Lancet D."/>
            <person name="Ben-Jacob E."/>
        </authorList>
    </citation>
    <scope>NUCLEOTIDE SEQUENCE [LARGE SCALE GENOMIC DNA]</scope>
    <source>
        <strain evidence="1 2">C454</strain>
    </source>
</reference>
<dbReference type="Proteomes" id="UP000003900">
    <property type="component" value="Unassembled WGS sequence"/>
</dbReference>
<dbReference type="EMBL" id="AHKH01000008">
    <property type="protein sequence ID" value="EHQ63438.1"/>
    <property type="molecule type" value="Genomic_DNA"/>
</dbReference>
<protein>
    <submittedName>
        <fullName evidence="1">Uncharacterized protein</fullName>
    </submittedName>
</protein>
<dbReference type="OrthoDB" id="2625965at2"/>
<dbReference type="PATRIC" id="fig|1131935.3.peg.951"/>
<comment type="caution">
    <text evidence="1">The sequence shown here is derived from an EMBL/GenBank/DDBJ whole genome shotgun (WGS) entry which is preliminary data.</text>
</comment>
<dbReference type="AlphaFoldDB" id="H3SBS4"/>
<keyword evidence="2" id="KW-1185">Reference proteome</keyword>
<evidence type="ECO:0000313" key="1">
    <source>
        <dbReference type="EMBL" id="EHQ63438.1"/>
    </source>
</evidence>
<proteinExistence type="predicted"/>
<gene>
    <name evidence="1" type="ORF">PDENDC454_04801</name>
</gene>
<evidence type="ECO:0000313" key="2">
    <source>
        <dbReference type="Proteomes" id="UP000003900"/>
    </source>
</evidence>